<dbReference type="InterPro" id="IPR003593">
    <property type="entry name" value="AAA+_ATPase"/>
</dbReference>
<protein>
    <submittedName>
        <fullName evidence="6">Oligopeptide ABC transporter ATP-binding protein</fullName>
    </submittedName>
</protein>
<dbReference type="InterPro" id="IPR050319">
    <property type="entry name" value="ABC_transp_ATP-bind"/>
</dbReference>
<accession>A0A2G6KLR2</accession>
<name>A0A2G6KLR2_9BACT</name>
<evidence type="ECO:0000313" key="7">
    <source>
        <dbReference type="Proteomes" id="UP000230821"/>
    </source>
</evidence>
<reference evidence="6 7" key="1">
    <citation type="submission" date="2017-10" db="EMBL/GenBank/DDBJ databases">
        <title>Novel microbial diversity and functional potential in the marine mammal oral microbiome.</title>
        <authorList>
            <person name="Dudek N.K."/>
            <person name="Sun C.L."/>
            <person name="Burstein D."/>
            <person name="Kantor R.S."/>
            <person name="Aliaga Goltsman D.S."/>
            <person name="Bik E.M."/>
            <person name="Thomas B.C."/>
            <person name="Banfield J.F."/>
            <person name="Relman D.A."/>
        </authorList>
    </citation>
    <scope>NUCLEOTIDE SEQUENCE [LARGE SCALE GENOMIC DNA]</scope>
    <source>
        <strain evidence="6">DOLJORAL78_47_16</strain>
    </source>
</reference>
<dbReference type="CDD" id="cd03257">
    <property type="entry name" value="ABC_NikE_OppD_transporters"/>
    <property type="match status" value="1"/>
</dbReference>
<evidence type="ECO:0000256" key="3">
    <source>
        <dbReference type="ARBA" id="ARBA00022741"/>
    </source>
</evidence>
<dbReference type="InterPro" id="IPR003439">
    <property type="entry name" value="ABC_transporter-like_ATP-bd"/>
</dbReference>
<feature type="domain" description="ABC transporter" evidence="5">
    <location>
        <begin position="8"/>
        <end position="257"/>
    </location>
</feature>
<dbReference type="Gene3D" id="3.40.50.300">
    <property type="entry name" value="P-loop containing nucleotide triphosphate hydrolases"/>
    <property type="match status" value="1"/>
</dbReference>
<organism evidence="6 7">
    <name type="scientific">candidate division KSB3 bacterium</name>
    <dbReference type="NCBI Taxonomy" id="2044937"/>
    <lineage>
        <taxon>Bacteria</taxon>
        <taxon>candidate division KSB3</taxon>
    </lineage>
</organism>
<dbReference type="InterPro" id="IPR027417">
    <property type="entry name" value="P-loop_NTPase"/>
</dbReference>
<dbReference type="GO" id="GO:0005524">
    <property type="term" value="F:ATP binding"/>
    <property type="evidence" value="ECO:0007669"/>
    <property type="project" value="UniProtKB-KW"/>
</dbReference>
<keyword evidence="4 6" id="KW-0067">ATP-binding</keyword>
<evidence type="ECO:0000256" key="1">
    <source>
        <dbReference type="ARBA" id="ARBA00005417"/>
    </source>
</evidence>
<dbReference type="SUPFAM" id="SSF52540">
    <property type="entry name" value="P-loop containing nucleoside triphosphate hydrolases"/>
    <property type="match status" value="1"/>
</dbReference>
<dbReference type="EMBL" id="PDSK01000019">
    <property type="protein sequence ID" value="PIE36330.1"/>
    <property type="molecule type" value="Genomic_DNA"/>
</dbReference>
<dbReference type="FunFam" id="3.40.50.300:FF:000016">
    <property type="entry name" value="Oligopeptide ABC transporter ATP-binding component"/>
    <property type="match status" value="1"/>
</dbReference>
<dbReference type="Proteomes" id="UP000230821">
    <property type="component" value="Unassembled WGS sequence"/>
</dbReference>
<dbReference type="AlphaFoldDB" id="A0A2G6KLR2"/>
<dbReference type="InterPro" id="IPR017871">
    <property type="entry name" value="ABC_transporter-like_CS"/>
</dbReference>
<dbReference type="NCBIfam" id="TIGR01727">
    <property type="entry name" value="oligo_HPY"/>
    <property type="match status" value="1"/>
</dbReference>
<dbReference type="InterPro" id="IPR013563">
    <property type="entry name" value="Oligopep_ABC_C"/>
</dbReference>
<dbReference type="PANTHER" id="PTHR43776:SF7">
    <property type="entry name" value="D,D-DIPEPTIDE TRANSPORT ATP-BINDING PROTEIN DDPF-RELATED"/>
    <property type="match status" value="1"/>
</dbReference>
<comment type="similarity">
    <text evidence="1">Belongs to the ABC transporter superfamily.</text>
</comment>
<dbReference type="Pfam" id="PF00005">
    <property type="entry name" value="ABC_tran"/>
    <property type="match status" value="1"/>
</dbReference>
<dbReference type="GO" id="GO:0015833">
    <property type="term" value="P:peptide transport"/>
    <property type="evidence" value="ECO:0007669"/>
    <property type="project" value="InterPro"/>
</dbReference>
<evidence type="ECO:0000313" key="6">
    <source>
        <dbReference type="EMBL" id="PIE36330.1"/>
    </source>
</evidence>
<keyword evidence="2" id="KW-0813">Transport</keyword>
<evidence type="ECO:0000256" key="2">
    <source>
        <dbReference type="ARBA" id="ARBA00022448"/>
    </source>
</evidence>
<dbReference type="Pfam" id="PF08352">
    <property type="entry name" value="oligo_HPY"/>
    <property type="match status" value="1"/>
</dbReference>
<evidence type="ECO:0000259" key="5">
    <source>
        <dbReference type="PROSITE" id="PS50893"/>
    </source>
</evidence>
<dbReference type="PROSITE" id="PS50893">
    <property type="entry name" value="ABC_TRANSPORTER_2"/>
    <property type="match status" value="1"/>
</dbReference>
<dbReference type="GO" id="GO:0016887">
    <property type="term" value="F:ATP hydrolysis activity"/>
    <property type="evidence" value="ECO:0007669"/>
    <property type="project" value="InterPro"/>
</dbReference>
<gene>
    <name evidence="6" type="ORF">CSA56_00505</name>
</gene>
<dbReference type="PANTHER" id="PTHR43776">
    <property type="entry name" value="TRANSPORT ATP-BINDING PROTEIN"/>
    <property type="match status" value="1"/>
</dbReference>
<dbReference type="SMART" id="SM00382">
    <property type="entry name" value="AAA"/>
    <property type="match status" value="1"/>
</dbReference>
<comment type="caution">
    <text evidence="6">The sequence shown here is derived from an EMBL/GenBank/DDBJ whole genome shotgun (WGS) entry which is preliminary data.</text>
</comment>
<evidence type="ECO:0000256" key="4">
    <source>
        <dbReference type="ARBA" id="ARBA00022840"/>
    </source>
</evidence>
<dbReference type="PROSITE" id="PS00211">
    <property type="entry name" value="ABC_TRANSPORTER_1"/>
    <property type="match status" value="1"/>
</dbReference>
<dbReference type="GO" id="GO:0055085">
    <property type="term" value="P:transmembrane transport"/>
    <property type="evidence" value="ECO:0007669"/>
    <property type="project" value="UniProtKB-ARBA"/>
</dbReference>
<sequence>MTSADFLLSIKHLKQYFPIKHGFFSPDTYVKAVDDVSFTIPKNSTFGVVGESGSGKTTLARSLLRLIEPTSGSVHYLSDDITALSPKDLLMFRRKMQIVSQDPYNSLHPRKLIKSIIGEGLKIHFHDSSNRIYEKVKNILQEVGLNEEHMFRYPHEFSGGQRQRIAVARALVLQPEFLVLDEPTSALDVSVQAVILKMLKDLKQEFSLTYLFITHDLAVIDYIADHVVVMYLGQLMEIGTKQELFETPAHPYTFILLDSILHPDPGKRKKRILSKGEIPSPINPPEGCRFNTRCPSVQDICLKKCPEMQELTPGHAVRCHFPLHGSTSKT</sequence>
<keyword evidence="3" id="KW-0547">Nucleotide-binding</keyword>
<proteinExistence type="inferred from homology"/>